<feature type="region of interest" description="Disordered" evidence="3">
    <location>
        <begin position="1"/>
        <end position="33"/>
    </location>
</feature>
<keyword evidence="4" id="KW-0472">Membrane</keyword>
<reference evidence="6" key="1">
    <citation type="submission" date="2015-11" db="EMBL/GenBank/DDBJ databases">
        <title>De novo transcriptome assembly of four potential Pierce s Disease insect vectors from Arizona vineyards.</title>
        <authorList>
            <person name="Tassone E.E."/>
        </authorList>
    </citation>
    <scope>NUCLEOTIDE SEQUENCE</scope>
</reference>
<dbReference type="SMART" id="SM00642">
    <property type="entry name" value="Aamy"/>
    <property type="match status" value="1"/>
</dbReference>
<dbReference type="GO" id="GO:0016323">
    <property type="term" value="C:basolateral plasma membrane"/>
    <property type="evidence" value="ECO:0007669"/>
    <property type="project" value="TreeGrafter"/>
</dbReference>
<organism evidence="6">
    <name type="scientific">Cuerna arida</name>
    <dbReference type="NCBI Taxonomy" id="1464854"/>
    <lineage>
        <taxon>Eukaryota</taxon>
        <taxon>Metazoa</taxon>
        <taxon>Ecdysozoa</taxon>
        <taxon>Arthropoda</taxon>
        <taxon>Hexapoda</taxon>
        <taxon>Insecta</taxon>
        <taxon>Pterygota</taxon>
        <taxon>Neoptera</taxon>
        <taxon>Paraneoptera</taxon>
        <taxon>Hemiptera</taxon>
        <taxon>Auchenorrhyncha</taxon>
        <taxon>Membracoidea</taxon>
        <taxon>Cicadellidae</taxon>
        <taxon>Cicadellinae</taxon>
        <taxon>Proconiini</taxon>
        <taxon>Cuerna</taxon>
    </lineage>
</organism>
<dbReference type="GO" id="GO:0004558">
    <property type="term" value="F:alpha-1,4-glucosidase activity"/>
    <property type="evidence" value="ECO:0007669"/>
    <property type="project" value="UniProtKB-EC"/>
</dbReference>
<dbReference type="GO" id="GO:0015180">
    <property type="term" value="F:L-alanine transmembrane transporter activity"/>
    <property type="evidence" value="ECO:0007669"/>
    <property type="project" value="TreeGrafter"/>
</dbReference>
<evidence type="ECO:0000256" key="1">
    <source>
        <dbReference type="ARBA" id="ARBA00001657"/>
    </source>
</evidence>
<accession>A0A1B6FVL0</accession>
<dbReference type="GO" id="GO:0015190">
    <property type="term" value="F:L-leucine transmembrane transporter activity"/>
    <property type="evidence" value="ECO:0007669"/>
    <property type="project" value="TreeGrafter"/>
</dbReference>
<name>A0A1B6FVL0_9HEMI</name>
<dbReference type="InterPro" id="IPR042280">
    <property type="entry name" value="SLC3A2"/>
</dbReference>
<dbReference type="GO" id="GO:0016324">
    <property type="term" value="C:apical plasma membrane"/>
    <property type="evidence" value="ECO:0007669"/>
    <property type="project" value="TreeGrafter"/>
</dbReference>
<dbReference type="InterPro" id="IPR013780">
    <property type="entry name" value="Glyco_hydro_b"/>
</dbReference>
<dbReference type="SUPFAM" id="SSF51445">
    <property type="entry name" value="(Trans)glycosidases"/>
    <property type="match status" value="1"/>
</dbReference>
<feature type="domain" description="Glycosyl hydrolase family 13 catalytic" evidence="5">
    <location>
        <begin position="126"/>
        <end position="502"/>
    </location>
</feature>
<dbReference type="Gene3D" id="2.60.40.1180">
    <property type="entry name" value="Golgi alpha-mannosidase II"/>
    <property type="match status" value="1"/>
</dbReference>
<dbReference type="Pfam" id="PF00128">
    <property type="entry name" value="Alpha-amylase"/>
    <property type="match status" value="1"/>
</dbReference>
<dbReference type="EMBL" id="GECZ01015539">
    <property type="protein sequence ID" value="JAS54230.1"/>
    <property type="molecule type" value="Transcribed_RNA"/>
</dbReference>
<gene>
    <name evidence="6" type="ORF">g.23956</name>
</gene>
<feature type="transmembrane region" description="Helical" evidence="4">
    <location>
        <begin position="79"/>
        <end position="103"/>
    </location>
</feature>
<evidence type="ECO:0000256" key="2">
    <source>
        <dbReference type="ARBA" id="ARBA00012741"/>
    </source>
</evidence>
<dbReference type="InterPro" id="IPR031984">
    <property type="entry name" value="SLC3A2_N"/>
</dbReference>
<protein>
    <recommendedName>
        <fullName evidence="2">alpha-glucosidase</fullName>
        <ecNumber evidence="2">3.2.1.20</ecNumber>
    </recommendedName>
</protein>
<dbReference type="PANTHER" id="PTHR46673">
    <property type="entry name" value="4F2 CELL-SURFACE ANTIGEN HEAVY CHAIN"/>
    <property type="match status" value="1"/>
</dbReference>
<keyword evidence="4" id="KW-0812">Transmembrane</keyword>
<dbReference type="Gene3D" id="3.20.20.80">
    <property type="entry name" value="Glycosidases"/>
    <property type="match status" value="1"/>
</dbReference>
<sequence length="600" mass="67369">MEKDSNLASPQDDGAGEKLVDEKNGHNSKGIEVKYLTPSSQNGDAKIDIENLKSIQFAGMGKEELMKFASDPFWVRTRWFLFILFWLSWAAMLAGAIAIIILAPKCAPPAPRQWWEQSPLYKANVATFTKDPSKLQGDLKGFTTKLEYLSSLGVKTVVLSNILKVSDKESDGVDEFKTVAPSFGTLEDLKALISAAKDKGLKLLLTLIPNHSSLKNDLFNKSASKDPLYESFYIWAPGKGFTSEGMPAPPNNWLSKSGNSAWEWNEARKEFYLHQFDKEEPEFNFRNPKVVKFFDDVMQFWLDLGFSGFYLERTKYLIEDVELRNETAKRDIGSATHTEYDFYDHFYTENNADLEPLLHDWTERLANSSGILVVDDLSVTANRSLAHLIVRPQTLEPYPIFSAEDMFTLINKSLKANPWPAWQIKVKNEEEGSPLAQCVLLSSMLLPGVPVTLAGQELGLSNLQEIPWDNTTYPESQESDVISQQNNPHSLYTAYKELVEARNSPQILHGSLQLHIFNGTSVFAYTRIKSGNPGYLVVFNTGTEETTVDVRQMNGVPDELTLVVTSDIASMDDKSKLMSEAVTLPSRAVAVFRFVPKAKE</sequence>
<dbReference type="GO" id="GO:0015823">
    <property type="term" value="P:phenylalanine transport"/>
    <property type="evidence" value="ECO:0007669"/>
    <property type="project" value="TreeGrafter"/>
</dbReference>
<dbReference type="GO" id="GO:1903801">
    <property type="term" value="P:L-leucine import across plasma membrane"/>
    <property type="evidence" value="ECO:0007669"/>
    <property type="project" value="TreeGrafter"/>
</dbReference>
<dbReference type="AlphaFoldDB" id="A0A1B6FVL0"/>
<dbReference type="InterPro" id="IPR006047">
    <property type="entry name" value="GH13_cat_dom"/>
</dbReference>
<evidence type="ECO:0000313" key="6">
    <source>
        <dbReference type="EMBL" id="JAS54230.1"/>
    </source>
</evidence>
<dbReference type="Gene3D" id="3.90.400.10">
    <property type="entry name" value="Oligo-1,6-glucosidase, Domain 2"/>
    <property type="match status" value="1"/>
</dbReference>
<evidence type="ECO:0000256" key="4">
    <source>
        <dbReference type="SAM" id="Phobius"/>
    </source>
</evidence>
<dbReference type="GO" id="GO:0015173">
    <property type="term" value="F:aromatic amino acid transmembrane transporter activity"/>
    <property type="evidence" value="ECO:0007669"/>
    <property type="project" value="TreeGrafter"/>
</dbReference>
<dbReference type="GO" id="GO:0005975">
    <property type="term" value="P:carbohydrate metabolic process"/>
    <property type="evidence" value="ECO:0007669"/>
    <property type="project" value="InterPro"/>
</dbReference>
<keyword evidence="4" id="KW-1133">Transmembrane helix</keyword>
<feature type="compositionally biased region" description="Basic and acidic residues" evidence="3">
    <location>
        <begin position="15"/>
        <end position="32"/>
    </location>
</feature>
<evidence type="ECO:0000259" key="5">
    <source>
        <dbReference type="SMART" id="SM00642"/>
    </source>
</evidence>
<comment type="catalytic activity">
    <reaction evidence="1">
        <text>Hydrolysis of terminal, non-reducing (1-&gt;4)-linked alpha-D-glucose residues with release of alpha-D-glucose.</text>
        <dbReference type="EC" id="3.2.1.20"/>
    </reaction>
</comment>
<evidence type="ECO:0000256" key="3">
    <source>
        <dbReference type="SAM" id="MobiDB-lite"/>
    </source>
</evidence>
<dbReference type="Pfam" id="PF16028">
    <property type="entry name" value="SLC3A2_N"/>
    <property type="match status" value="1"/>
</dbReference>
<dbReference type="PANTHER" id="PTHR46673:SF1">
    <property type="entry name" value="4F2 CELL-SURFACE ANTIGEN HEAVY CHAIN"/>
    <property type="match status" value="1"/>
</dbReference>
<dbReference type="GO" id="GO:1904273">
    <property type="term" value="P:L-alanine import across plasma membrane"/>
    <property type="evidence" value="ECO:0007669"/>
    <property type="project" value="TreeGrafter"/>
</dbReference>
<proteinExistence type="predicted"/>
<dbReference type="InterPro" id="IPR045857">
    <property type="entry name" value="O16G_dom_2"/>
</dbReference>
<dbReference type="InterPro" id="IPR017853">
    <property type="entry name" value="GH"/>
</dbReference>
<dbReference type="EC" id="3.2.1.20" evidence="2"/>